<feature type="domain" description="DUF8054" evidence="5">
    <location>
        <begin position="148"/>
        <end position="267"/>
    </location>
</feature>
<feature type="transmembrane region" description="Helical" evidence="2">
    <location>
        <begin position="31"/>
        <end position="62"/>
    </location>
</feature>
<feature type="domain" description="DUF8054" evidence="3">
    <location>
        <begin position="9"/>
        <end position="88"/>
    </location>
</feature>
<dbReference type="InterPro" id="IPR058775">
    <property type="entry name" value="DUF8054_M"/>
</dbReference>
<keyword evidence="2" id="KW-1133">Transmembrane helix</keyword>
<evidence type="ECO:0000259" key="5">
    <source>
        <dbReference type="Pfam" id="PF26238"/>
    </source>
</evidence>
<proteinExistence type="predicted"/>
<dbReference type="EMBL" id="AOLZ01000022">
    <property type="protein sequence ID" value="EMA35976.1"/>
    <property type="molecule type" value="Genomic_DNA"/>
</dbReference>
<evidence type="ECO:0000313" key="9">
    <source>
        <dbReference type="Proteomes" id="UP000186547"/>
    </source>
</evidence>
<feature type="compositionally biased region" description="Polar residues" evidence="1">
    <location>
        <begin position="99"/>
        <end position="115"/>
    </location>
</feature>
<evidence type="ECO:0000256" key="2">
    <source>
        <dbReference type="SAM" id="Phobius"/>
    </source>
</evidence>
<evidence type="ECO:0000313" key="8">
    <source>
        <dbReference type="Proteomes" id="UP000011555"/>
    </source>
</evidence>
<protein>
    <submittedName>
        <fullName evidence="7">Uncharacterized protein</fullName>
    </submittedName>
</protein>
<dbReference type="KEGG" id="hlc:CHINAEXTREME19625"/>
<evidence type="ECO:0000313" key="6">
    <source>
        <dbReference type="EMBL" id="APW99843.1"/>
    </source>
</evidence>
<evidence type="ECO:0000313" key="7">
    <source>
        <dbReference type="EMBL" id="EMA35976.1"/>
    </source>
</evidence>
<feature type="domain" description="DUF8054" evidence="4">
    <location>
        <begin position="270"/>
        <end position="310"/>
    </location>
</feature>
<dbReference type="Pfam" id="PF26237">
    <property type="entry name" value="DUF8054_C"/>
    <property type="match status" value="1"/>
</dbReference>
<accession>M0LR58</accession>
<dbReference type="Pfam" id="PF26236">
    <property type="entry name" value="DUF8054_N"/>
    <property type="match status" value="1"/>
</dbReference>
<dbReference type="RefSeq" id="WP_007140531.1">
    <property type="nucleotide sequence ID" value="NZ_AOLZ01000022.1"/>
</dbReference>
<gene>
    <name evidence="7" type="ORF">C445_03933</name>
    <name evidence="6" type="ORF">CHINAEXTREME_19625</name>
</gene>
<dbReference type="Proteomes" id="UP000186547">
    <property type="component" value="Chromosome"/>
</dbReference>
<feature type="region of interest" description="Disordered" evidence="1">
    <location>
        <begin position="96"/>
        <end position="133"/>
    </location>
</feature>
<sequence length="326" mass="35000">MSGQPTSLLERFRNPEYTGDNRCLPCTAVNIVIAAVASALLAVVSAGVGAVAFVASLLAIYLRGYLVPGTPTLTKRYFPDRVLALFDKGPHPVEETRAANASTASGGTESGNGSPVENAAAESDAGDPDDEEWETLEELERHREEAVDPETFLLEVDVVEPCEDADDLCLTDGFADRLEGAIDRHADHVGDPDPAAVADLFGAESAAVEVKDREYPAIEVGRRIHKWPGDAALIADLATHDALDAWTDRWETVPRGQRVELLEALRSFHDACPQCGGAIELNDETVESCCRAYEVLALGCRDCGEPLLEFDPTEIRGQDSDGGVQP</sequence>
<dbReference type="Pfam" id="PF26238">
    <property type="entry name" value="DUF8054_M"/>
    <property type="match status" value="1"/>
</dbReference>
<dbReference type="InterPro" id="IPR058674">
    <property type="entry name" value="DUF8054_N"/>
</dbReference>
<evidence type="ECO:0000259" key="3">
    <source>
        <dbReference type="Pfam" id="PF26236"/>
    </source>
</evidence>
<reference evidence="6 9" key="1">
    <citation type="journal article" date="2011" name="J. Bacteriol.">
        <title>Genome sequence of Halobiforma lacisalsi AJ5, an extremely halophilic archaeon which harbors a bop gene.</title>
        <authorList>
            <person name="Jiang X."/>
            <person name="Wang S."/>
            <person name="Cheng H."/>
            <person name="Huo Y."/>
            <person name="Zhang X."/>
            <person name="Zhu X."/>
            <person name="Han X."/>
            <person name="Ni P."/>
            <person name="Wu M."/>
        </authorList>
    </citation>
    <scope>NUCLEOTIDE SEQUENCE [LARGE SCALE GENOMIC DNA]</scope>
    <source>
        <strain evidence="6 9">AJ5</strain>
    </source>
</reference>
<evidence type="ECO:0000256" key="1">
    <source>
        <dbReference type="SAM" id="MobiDB-lite"/>
    </source>
</evidence>
<name>M0LR58_NATLA</name>
<keyword evidence="2" id="KW-0472">Membrane</keyword>
<feature type="compositionally biased region" description="Acidic residues" evidence="1">
    <location>
        <begin position="124"/>
        <end position="133"/>
    </location>
</feature>
<organism evidence="7 8">
    <name type="scientific">Natronobacterium lacisalsi AJ5</name>
    <dbReference type="NCBI Taxonomy" id="358396"/>
    <lineage>
        <taxon>Archaea</taxon>
        <taxon>Methanobacteriati</taxon>
        <taxon>Methanobacteriota</taxon>
        <taxon>Stenosarchaea group</taxon>
        <taxon>Halobacteria</taxon>
        <taxon>Halobacteriales</taxon>
        <taxon>Natrialbaceae</taxon>
        <taxon>Natronobacterium</taxon>
    </lineage>
</organism>
<keyword evidence="8" id="KW-1185">Reference proteome</keyword>
<dbReference type="GeneID" id="30923383"/>
<dbReference type="eggNOG" id="arCOG08109">
    <property type="taxonomic scope" value="Archaea"/>
</dbReference>
<dbReference type="AlphaFoldDB" id="M0LR58"/>
<dbReference type="EMBL" id="CP019285">
    <property type="protein sequence ID" value="APW99843.1"/>
    <property type="molecule type" value="Genomic_DNA"/>
</dbReference>
<reference evidence="7 8" key="2">
    <citation type="journal article" date="2014" name="PLoS Genet.">
        <title>Phylogenetically driven sequencing of extremely halophilic archaea reveals strategies for static and dynamic osmo-response.</title>
        <authorList>
            <person name="Becker E.A."/>
            <person name="Seitzer P.M."/>
            <person name="Tritt A."/>
            <person name="Larsen D."/>
            <person name="Krusor M."/>
            <person name="Yao A.I."/>
            <person name="Wu D."/>
            <person name="Madern D."/>
            <person name="Eisen J.A."/>
            <person name="Darling A.E."/>
            <person name="Facciotti M.T."/>
        </authorList>
    </citation>
    <scope>NUCLEOTIDE SEQUENCE [LARGE SCALE GENOMIC DNA]</scope>
    <source>
        <strain evidence="7 8">AJ5</strain>
    </source>
</reference>
<evidence type="ECO:0000259" key="4">
    <source>
        <dbReference type="Pfam" id="PF26237"/>
    </source>
</evidence>
<dbReference type="PATRIC" id="fig|358396.7.peg.804"/>
<reference evidence="6" key="3">
    <citation type="submission" date="2017-01" db="EMBL/GenBank/DDBJ databases">
        <authorList>
            <person name="Mah S.A."/>
            <person name="Swanson W.J."/>
            <person name="Moy G.W."/>
            <person name="Vacquier V.D."/>
        </authorList>
    </citation>
    <scope>NUCLEOTIDE SEQUENCE</scope>
    <source>
        <strain evidence="6">AJ5</strain>
    </source>
</reference>
<dbReference type="InterPro" id="IPR058675">
    <property type="entry name" value="DUF8054_C"/>
</dbReference>
<dbReference type="Proteomes" id="UP000011555">
    <property type="component" value="Unassembled WGS sequence"/>
</dbReference>
<keyword evidence="2" id="KW-0812">Transmembrane</keyword>